<comment type="caution">
    <text evidence="1">The sequence shown here is derived from an EMBL/GenBank/DDBJ whole genome shotgun (WGS) entry which is preliminary data.</text>
</comment>
<keyword evidence="2" id="KW-1185">Reference proteome</keyword>
<dbReference type="Proteomes" id="UP000324748">
    <property type="component" value="Unassembled WGS sequence"/>
</dbReference>
<reference evidence="1 2" key="1">
    <citation type="submission" date="2019-05" db="EMBL/GenBank/DDBJ databases">
        <title>Emergence of the Ug99 lineage of the wheat stem rust pathogen through somatic hybridization.</title>
        <authorList>
            <person name="Li F."/>
            <person name="Upadhyaya N.M."/>
            <person name="Sperschneider J."/>
            <person name="Matny O."/>
            <person name="Nguyen-Phuc H."/>
            <person name="Mago R."/>
            <person name="Raley C."/>
            <person name="Miller M.E."/>
            <person name="Silverstein K.A.T."/>
            <person name="Henningsen E."/>
            <person name="Hirsch C.D."/>
            <person name="Visser B."/>
            <person name="Pretorius Z.A."/>
            <person name="Steffenson B.J."/>
            <person name="Schwessinger B."/>
            <person name="Dodds P.N."/>
            <person name="Figueroa M."/>
        </authorList>
    </citation>
    <scope>NUCLEOTIDE SEQUENCE [LARGE SCALE GENOMIC DNA]</scope>
    <source>
        <strain evidence="1">21-0</strain>
    </source>
</reference>
<sequence length="92" mass="10267">MVALSLTLTPTMLISTLFPNAHLADFLLPPQTLYCAVLPTGYIENICQDCEAVSHQTQTKEVGLMTLYARNPSHPSHLLPFRRTTWEAAPWA</sequence>
<evidence type="ECO:0000313" key="2">
    <source>
        <dbReference type="Proteomes" id="UP000324748"/>
    </source>
</evidence>
<accession>A0A5B0R404</accession>
<dbReference type="AlphaFoldDB" id="A0A5B0R404"/>
<protein>
    <submittedName>
        <fullName evidence="1">Uncharacterized protein</fullName>
    </submittedName>
</protein>
<gene>
    <name evidence="1" type="ORF">PGT21_037196</name>
</gene>
<name>A0A5B0R404_PUCGR</name>
<proteinExistence type="predicted"/>
<organism evidence="1 2">
    <name type="scientific">Puccinia graminis f. sp. tritici</name>
    <dbReference type="NCBI Taxonomy" id="56615"/>
    <lineage>
        <taxon>Eukaryota</taxon>
        <taxon>Fungi</taxon>
        <taxon>Dikarya</taxon>
        <taxon>Basidiomycota</taxon>
        <taxon>Pucciniomycotina</taxon>
        <taxon>Pucciniomycetes</taxon>
        <taxon>Pucciniales</taxon>
        <taxon>Pucciniaceae</taxon>
        <taxon>Puccinia</taxon>
    </lineage>
</organism>
<dbReference type="EMBL" id="VSWC01000001">
    <property type="protein sequence ID" value="KAA1120139.1"/>
    <property type="molecule type" value="Genomic_DNA"/>
</dbReference>
<evidence type="ECO:0000313" key="1">
    <source>
        <dbReference type="EMBL" id="KAA1120139.1"/>
    </source>
</evidence>